<dbReference type="EMBL" id="JAQIZT010000008">
    <property type="protein sequence ID" value="KAJ6986687.1"/>
    <property type="molecule type" value="Genomic_DNA"/>
</dbReference>
<protein>
    <submittedName>
        <fullName evidence="1">Uncharacterized protein</fullName>
    </submittedName>
</protein>
<gene>
    <name evidence="1" type="ORF">NC653_020037</name>
</gene>
<evidence type="ECO:0000313" key="1">
    <source>
        <dbReference type="EMBL" id="KAJ6986687.1"/>
    </source>
</evidence>
<proteinExistence type="predicted"/>
<comment type="caution">
    <text evidence="1">The sequence shown here is derived from an EMBL/GenBank/DDBJ whole genome shotgun (WGS) entry which is preliminary data.</text>
</comment>
<dbReference type="AlphaFoldDB" id="A0AAD6MLV8"/>
<reference evidence="1" key="1">
    <citation type="journal article" date="2023" name="Mol. Ecol. Resour.">
        <title>Chromosome-level genome assembly of a triploid poplar Populus alba 'Berolinensis'.</title>
        <authorList>
            <person name="Chen S."/>
            <person name="Yu Y."/>
            <person name="Wang X."/>
            <person name="Wang S."/>
            <person name="Zhang T."/>
            <person name="Zhou Y."/>
            <person name="He R."/>
            <person name="Meng N."/>
            <person name="Wang Y."/>
            <person name="Liu W."/>
            <person name="Liu Z."/>
            <person name="Liu J."/>
            <person name="Guo Q."/>
            <person name="Huang H."/>
            <person name="Sederoff R.R."/>
            <person name="Wang G."/>
            <person name="Qu G."/>
            <person name="Chen S."/>
        </authorList>
    </citation>
    <scope>NUCLEOTIDE SEQUENCE</scope>
    <source>
        <strain evidence="1">SC-2020</strain>
    </source>
</reference>
<organism evidence="1 2">
    <name type="scientific">Populus alba x Populus x berolinensis</name>
    <dbReference type="NCBI Taxonomy" id="444605"/>
    <lineage>
        <taxon>Eukaryota</taxon>
        <taxon>Viridiplantae</taxon>
        <taxon>Streptophyta</taxon>
        <taxon>Embryophyta</taxon>
        <taxon>Tracheophyta</taxon>
        <taxon>Spermatophyta</taxon>
        <taxon>Magnoliopsida</taxon>
        <taxon>eudicotyledons</taxon>
        <taxon>Gunneridae</taxon>
        <taxon>Pentapetalae</taxon>
        <taxon>rosids</taxon>
        <taxon>fabids</taxon>
        <taxon>Malpighiales</taxon>
        <taxon>Salicaceae</taxon>
        <taxon>Saliceae</taxon>
        <taxon>Populus</taxon>
    </lineage>
</organism>
<sequence length="134" mass="15199">MGCGDRIWIPREEIGEKGRILFARHHWIISCLAFCSPFRVDGIGRPIGNGNKKRKRLHKRGIKMAFVSEKQKGVKNFTCLLPRADCTLNKSLASLVSYALRARGELVTGWRGYIATREKTMYATSGERLGIFTR</sequence>
<keyword evidence="2" id="KW-1185">Reference proteome</keyword>
<evidence type="ECO:0000313" key="2">
    <source>
        <dbReference type="Proteomes" id="UP001164929"/>
    </source>
</evidence>
<name>A0AAD6MLV8_9ROSI</name>
<dbReference type="Proteomes" id="UP001164929">
    <property type="component" value="Chromosome 8"/>
</dbReference>
<accession>A0AAD6MLV8</accession>